<proteinExistence type="predicted"/>
<evidence type="ECO:0000313" key="9">
    <source>
        <dbReference type="Proteomes" id="UP000321891"/>
    </source>
</evidence>
<dbReference type="PANTHER" id="PTHR47506">
    <property type="entry name" value="TRANSCRIPTIONAL REGULATORY PROTEIN"/>
    <property type="match status" value="1"/>
</dbReference>
<evidence type="ECO:0000256" key="1">
    <source>
        <dbReference type="ARBA" id="ARBA00023015"/>
    </source>
</evidence>
<dbReference type="Gene3D" id="1.10.357.10">
    <property type="entry name" value="Tetracycline Repressor, domain 2"/>
    <property type="match status" value="1"/>
</dbReference>
<dbReference type="EMBL" id="BJVU01000012">
    <property type="protein sequence ID" value="GEL59719.1"/>
    <property type="molecule type" value="Genomic_DNA"/>
</dbReference>
<dbReference type="GO" id="GO:0003677">
    <property type="term" value="F:DNA binding"/>
    <property type="evidence" value="ECO:0007669"/>
    <property type="project" value="UniProtKB-UniRule"/>
</dbReference>
<dbReference type="SUPFAM" id="SSF48498">
    <property type="entry name" value="Tetracyclin repressor-like, C-terminal domain"/>
    <property type="match status" value="1"/>
</dbReference>
<evidence type="ECO:0000259" key="5">
    <source>
        <dbReference type="PROSITE" id="PS50977"/>
    </source>
</evidence>
<dbReference type="EMBL" id="BAMV01000004">
    <property type="protein sequence ID" value="GAN59375.1"/>
    <property type="molecule type" value="Genomic_DNA"/>
</dbReference>
<accession>A0A0D6N0Y6</accession>
<comment type="caution">
    <text evidence="6">The sequence shown here is derived from an EMBL/GenBank/DDBJ whole genome shotgun (WGS) entry which is preliminary data.</text>
</comment>
<keyword evidence="1" id="KW-0805">Transcription regulation</keyword>
<evidence type="ECO:0000256" key="3">
    <source>
        <dbReference type="ARBA" id="ARBA00023163"/>
    </source>
</evidence>
<evidence type="ECO:0000256" key="4">
    <source>
        <dbReference type="PROSITE-ProRule" id="PRU00335"/>
    </source>
</evidence>
<protein>
    <submittedName>
        <fullName evidence="7">TetR family transcriptional regulator</fullName>
    </submittedName>
    <submittedName>
        <fullName evidence="6">Transcriptional regulator TetR</fullName>
    </submittedName>
</protein>
<organism evidence="6 8">
    <name type="scientific">Acetobacter cibinongensis</name>
    <dbReference type="NCBI Taxonomy" id="146475"/>
    <lineage>
        <taxon>Bacteria</taxon>
        <taxon>Pseudomonadati</taxon>
        <taxon>Pseudomonadota</taxon>
        <taxon>Alphaproteobacteria</taxon>
        <taxon>Acetobacterales</taxon>
        <taxon>Acetobacteraceae</taxon>
        <taxon>Acetobacter</taxon>
    </lineage>
</organism>
<dbReference type="PRINTS" id="PR00455">
    <property type="entry name" value="HTHTETR"/>
</dbReference>
<keyword evidence="2 4" id="KW-0238">DNA-binding</keyword>
<dbReference type="Pfam" id="PF00440">
    <property type="entry name" value="TetR_N"/>
    <property type="match status" value="1"/>
</dbReference>
<evidence type="ECO:0000256" key="2">
    <source>
        <dbReference type="ARBA" id="ARBA00023125"/>
    </source>
</evidence>
<evidence type="ECO:0000313" key="8">
    <source>
        <dbReference type="Proteomes" id="UP000032671"/>
    </source>
</evidence>
<reference evidence="6 8" key="1">
    <citation type="submission" date="2012-11" db="EMBL/GenBank/DDBJ databases">
        <title>Whole genome sequence of Acetobacter cibinongensis 4H-1.</title>
        <authorList>
            <person name="Azuma Y."/>
            <person name="Higashiura N."/>
            <person name="Hirakawa H."/>
            <person name="Matsushita K."/>
        </authorList>
    </citation>
    <scope>NUCLEOTIDE SEQUENCE [LARGE SCALE GENOMIC DNA]</scope>
    <source>
        <strain evidence="6 8">4H-1</strain>
    </source>
</reference>
<keyword evidence="9" id="KW-1185">Reference proteome</keyword>
<dbReference type="InterPro" id="IPR001647">
    <property type="entry name" value="HTH_TetR"/>
</dbReference>
<dbReference type="Proteomes" id="UP000321891">
    <property type="component" value="Unassembled WGS sequence"/>
</dbReference>
<dbReference type="InterPro" id="IPR036271">
    <property type="entry name" value="Tet_transcr_reg_TetR-rel_C_sf"/>
</dbReference>
<evidence type="ECO:0000313" key="7">
    <source>
        <dbReference type="EMBL" id="GEL59719.1"/>
    </source>
</evidence>
<dbReference type="InterPro" id="IPR011075">
    <property type="entry name" value="TetR_C"/>
</dbReference>
<feature type="DNA-binding region" description="H-T-H motif" evidence="4">
    <location>
        <begin position="37"/>
        <end position="56"/>
    </location>
</feature>
<dbReference type="SUPFAM" id="SSF46689">
    <property type="entry name" value="Homeodomain-like"/>
    <property type="match status" value="1"/>
</dbReference>
<accession>A0A6N3STC5</accession>
<dbReference type="STRING" id="1231339.Abci_004_002"/>
<dbReference type="PANTHER" id="PTHR47506:SF6">
    <property type="entry name" value="HTH-TYPE TRANSCRIPTIONAL REPRESSOR NEMR"/>
    <property type="match status" value="1"/>
</dbReference>
<feature type="domain" description="HTH tetR-type" evidence="5">
    <location>
        <begin position="14"/>
        <end position="74"/>
    </location>
</feature>
<sequence>MEDTYPMTLRDKHEIAKRSILDSARPLIGARGFSAVGIAQILVAARIPKGSFYHYFDSKERFGEDLLSLYIADYLATLENLFSAPHQNGYEKIRAYLKFWRSTHIDGKVGDKCLIVKLAAEMADLSETMREIMQCGTAKVIDRLTDVIQSGQKDGSINKELQASTLAAALYQTWLGATLMLKITKHTQPFDIAWQTSAHLLRGTPELL</sequence>
<keyword evidence="3" id="KW-0804">Transcription</keyword>
<evidence type="ECO:0000313" key="6">
    <source>
        <dbReference type="EMBL" id="GAN59375.1"/>
    </source>
</evidence>
<gene>
    <name evidence="6" type="ORF">Abci_004_002</name>
    <name evidence="7" type="ORF">ACI01nite_23210</name>
</gene>
<reference evidence="7 9" key="2">
    <citation type="submission" date="2019-07" db="EMBL/GenBank/DDBJ databases">
        <title>Whole genome shotgun sequence of Acetobacter cibinongensis NBRC 16605.</title>
        <authorList>
            <person name="Hosoyama A."/>
            <person name="Uohara A."/>
            <person name="Ohji S."/>
            <person name="Ichikawa N."/>
        </authorList>
    </citation>
    <scope>NUCLEOTIDE SEQUENCE [LARGE SCALE GENOMIC DNA]</scope>
    <source>
        <strain evidence="7 9">NBRC 16605</strain>
    </source>
</reference>
<dbReference type="Proteomes" id="UP000032671">
    <property type="component" value="Unassembled WGS sequence"/>
</dbReference>
<dbReference type="AlphaFoldDB" id="A0A0D6N0Y6"/>
<name>A0A0D6N0Y6_9PROT</name>
<dbReference type="Pfam" id="PF16925">
    <property type="entry name" value="TetR_C_13"/>
    <property type="match status" value="1"/>
</dbReference>
<dbReference type="InterPro" id="IPR009057">
    <property type="entry name" value="Homeodomain-like_sf"/>
</dbReference>
<dbReference type="PROSITE" id="PS50977">
    <property type="entry name" value="HTH_TETR_2"/>
    <property type="match status" value="1"/>
</dbReference>